<gene>
    <name evidence="1" type="ORF">GOBAR_AA05194</name>
</gene>
<dbReference type="Proteomes" id="UP000239757">
    <property type="component" value="Unassembled WGS sequence"/>
</dbReference>
<accession>A0A2P5YIG7</accession>
<reference evidence="1 2" key="1">
    <citation type="submission" date="2015-01" db="EMBL/GenBank/DDBJ databases">
        <title>Genome of allotetraploid Gossypium barbadense reveals genomic plasticity and fiber elongation in cotton evolution.</title>
        <authorList>
            <person name="Chen X."/>
            <person name="Liu X."/>
            <person name="Zhao B."/>
            <person name="Zheng H."/>
            <person name="Hu Y."/>
            <person name="Lu G."/>
            <person name="Yang C."/>
            <person name="Chen J."/>
            <person name="Shan C."/>
            <person name="Zhang L."/>
            <person name="Zhou Y."/>
            <person name="Wang L."/>
            <person name="Guo W."/>
            <person name="Bai Y."/>
            <person name="Ruan J."/>
            <person name="Shangguan X."/>
            <person name="Mao Y."/>
            <person name="Jiang J."/>
            <person name="Zhu Y."/>
            <person name="Lei J."/>
            <person name="Kang H."/>
            <person name="Chen S."/>
            <person name="He X."/>
            <person name="Wang R."/>
            <person name="Wang Y."/>
            <person name="Chen J."/>
            <person name="Wang L."/>
            <person name="Yu S."/>
            <person name="Wang B."/>
            <person name="Wei J."/>
            <person name="Song S."/>
            <person name="Lu X."/>
            <person name="Gao Z."/>
            <person name="Gu W."/>
            <person name="Deng X."/>
            <person name="Ma D."/>
            <person name="Wang S."/>
            <person name="Liang W."/>
            <person name="Fang L."/>
            <person name="Cai C."/>
            <person name="Zhu X."/>
            <person name="Zhou B."/>
            <person name="Zhang Y."/>
            <person name="Chen Z."/>
            <person name="Xu S."/>
            <person name="Zhu R."/>
            <person name="Wang S."/>
            <person name="Zhang T."/>
            <person name="Zhao G."/>
        </authorList>
    </citation>
    <scope>NUCLEOTIDE SEQUENCE [LARGE SCALE GENOMIC DNA]</scope>
    <source>
        <strain evidence="2">cv. Xinhai21</strain>
        <tissue evidence="1">Leaf</tissue>
    </source>
</reference>
<sequence length="108" mass="12018">MLVCCCTRLNNTSVSNARVEETESILVPGTPVVFYPHARVLPIKFTHSHVARLWGFIAPRVLGKSCPASTRPYRTTVSLPLFGHGCRHARVPGREVMLKIDEHEVINA</sequence>
<evidence type="ECO:0000313" key="1">
    <source>
        <dbReference type="EMBL" id="PPS15385.1"/>
    </source>
</evidence>
<dbReference type="AlphaFoldDB" id="A0A2P5YIG7"/>
<protein>
    <submittedName>
        <fullName evidence="1">Uncharacterized protein</fullName>
    </submittedName>
</protein>
<dbReference type="EMBL" id="KZ663164">
    <property type="protein sequence ID" value="PPS15385.1"/>
    <property type="molecule type" value="Genomic_DNA"/>
</dbReference>
<evidence type="ECO:0000313" key="2">
    <source>
        <dbReference type="Proteomes" id="UP000239757"/>
    </source>
</evidence>
<name>A0A2P5YIG7_GOSBA</name>
<organism evidence="1 2">
    <name type="scientific">Gossypium barbadense</name>
    <name type="common">Sea Island cotton</name>
    <name type="synonym">Hibiscus barbadensis</name>
    <dbReference type="NCBI Taxonomy" id="3634"/>
    <lineage>
        <taxon>Eukaryota</taxon>
        <taxon>Viridiplantae</taxon>
        <taxon>Streptophyta</taxon>
        <taxon>Embryophyta</taxon>
        <taxon>Tracheophyta</taxon>
        <taxon>Spermatophyta</taxon>
        <taxon>Magnoliopsida</taxon>
        <taxon>eudicotyledons</taxon>
        <taxon>Gunneridae</taxon>
        <taxon>Pentapetalae</taxon>
        <taxon>rosids</taxon>
        <taxon>malvids</taxon>
        <taxon>Malvales</taxon>
        <taxon>Malvaceae</taxon>
        <taxon>Malvoideae</taxon>
        <taxon>Gossypium</taxon>
    </lineage>
</organism>
<proteinExistence type="predicted"/>